<evidence type="ECO:0000313" key="6">
    <source>
        <dbReference type="EMBL" id="NRN63666.1"/>
    </source>
</evidence>
<dbReference type="PRINTS" id="PR00455">
    <property type="entry name" value="HTHTETR"/>
</dbReference>
<accession>A0ABX2EXA0</accession>
<dbReference type="InterPro" id="IPR023772">
    <property type="entry name" value="DNA-bd_HTH_TetR-type_CS"/>
</dbReference>
<dbReference type="Pfam" id="PF00440">
    <property type="entry name" value="TetR_N"/>
    <property type="match status" value="1"/>
</dbReference>
<proteinExistence type="predicted"/>
<sequence>MEELGLRERKKRRTREAIMDAAFALFRESGFDGVSVADVAAAAEVSKPTLFAYFSTKEDLVLRRFLDDTSGPAFVIRNRPSGVPALKALRQSYLQRLAKRDTLTGLNDSTTAITFHNLLYSTPTVMTRLTVYMLAQERELATELFASGELDDEFTANIVAAQVFGVQRILADHNAQEIRSGRTADEVYPAAITRAEKAFDMVEAALV</sequence>
<feature type="domain" description="HTH tetR-type" evidence="5">
    <location>
        <begin position="12"/>
        <end position="72"/>
    </location>
</feature>
<dbReference type="PANTHER" id="PTHR30055:SF234">
    <property type="entry name" value="HTH-TYPE TRANSCRIPTIONAL REGULATOR BETI"/>
    <property type="match status" value="1"/>
</dbReference>
<dbReference type="EMBL" id="JAAATY010000002">
    <property type="protein sequence ID" value="NRN63666.1"/>
    <property type="molecule type" value="Genomic_DNA"/>
</dbReference>
<dbReference type="InterPro" id="IPR009057">
    <property type="entry name" value="Homeodomain-like_sf"/>
</dbReference>
<keyword evidence="1" id="KW-0805">Transcription regulation</keyword>
<dbReference type="PROSITE" id="PS50977">
    <property type="entry name" value="HTH_TETR_2"/>
    <property type="match status" value="1"/>
</dbReference>
<evidence type="ECO:0000259" key="5">
    <source>
        <dbReference type="PROSITE" id="PS50977"/>
    </source>
</evidence>
<dbReference type="PANTHER" id="PTHR30055">
    <property type="entry name" value="HTH-TYPE TRANSCRIPTIONAL REGULATOR RUTR"/>
    <property type="match status" value="1"/>
</dbReference>
<keyword evidence="7" id="KW-1185">Reference proteome</keyword>
<evidence type="ECO:0000256" key="4">
    <source>
        <dbReference type="PROSITE-ProRule" id="PRU00335"/>
    </source>
</evidence>
<dbReference type="RefSeq" id="WP_173124744.1">
    <property type="nucleotide sequence ID" value="NZ_CBCSGW010000006.1"/>
</dbReference>
<gene>
    <name evidence="6" type="ORF">GC106_8670</name>
</gene>
<comment type="caution">
    <text evidence="6">The sequence shown here is derived from an EMBL/GenBank/DDBJ whole genome shotgun (WGS) entry which is preliminary data.</text>
</comment>
<organism evidence="6 7">
    <name type="scientific">Kibdelosporangium persicum</name>
    <dbReference type="NCBI Taxonomy" id="2698649"/>
    <lineage>
        <taxon>Bacteria</taxon>
        <taxon>Bacillati</taxon>
        <taxon>Actinomycetota</taxon>
        <taxon>Actinomycetes</taxon>
        <taxon>Pseudonocardiales</taxon>
        <taxon>Pseudonocardiaceae</taxon>
        <taxon>Kibdelosporangium</taxon>
    </lineage>
</organism>
<dbReference type="Proteomes" id="UP000763557">
    <property type="component" value="Unassembled WGS sequence"/>
</dbReference>
<reference evidence="6 7" key="1">
    <citation type="submission" date="2020-01" db="EMBL/GenBank/DDBJ databases">
        <title>Kibdelosporangium persica a novel Actinomycetes from a hot desert in Iran.</title>
        <authorList>
            <person name="Safaei N."/>
            <person name="Zaburannyi N."/>
            <person name="Mueller R."/>
            <person name="Wink J."/>
        </authorList>
    </citation>
    <scope>NUCLEOTIDE SEQUENCE [LARGE SCALE GENOMIC DNA]</scope>
    <source>
        <strain evidence="6 7">4NS15</strain>
    </source>
</reference>
<dbReference type="InterPro" id="IPR050109">
    <property type="entry name" value="HTH-type_TetR-like_transc_reg"/>
</dbReference>
<dbReference type="SUPFAM" id="SSF46689">
    <property type="entry name" value="Homeodomain-like"/>
    <property type="match status" value="1"/>
</dbReference>
<keyword evidence="2 4" id="KW-0238">DNA-binding</keyword>
<feature type="DNA-binding region" description="H-T-H motif" evidence="4">
    <location>
        <begin position="35"/>
        <end position="54"/>
    </location>
</feature>
<protein>
    <submittedName>
        <fullName evidence="6">HTH-type transcriptional regulator LuxR</fullName>
    </submittedName>
</protein>
<dbReference type="Gene3D" id="1.10.10.60">
    <property type="entry name" value="Homeodomain-like"/>
    <property type="match status" value="1"/>
</dbReference>
<evidence type="ECO:0000256" key="3">
    <source>
        <dbReference type="ARBA" id="ARBA00023163"/>
    </source>
</evidence>
<dbReference type="Gene3D" id="1.10.357.10">
    <property type="entry name" value="Tetracycline Repressor, domain 2"/>
    <property type="match status" value="1"/>
</dbReference>
<name>A0ABX2EXA0_9PSEU</name>
<evidence type="ECO:0000256" key="1">
    <source>
        <dbReference type="ARBA" id="ARBA00023015"/>
    </source>
</evidence>
<keyword evidence="3" id="KW-0804">Transcription</keyword>
<evidence type="ECO:0000256" key="2">
    <source>
        <dbReference type="ARBA" id="ARBA00023125"/>
    </source>
</evidence>
<dbReference type="PROSITE" id="PS01081">
    <property type="entry name" value="HTH_TETR_1"/>
    <property type="match status" value="1"/>
</dbReference>
<evidence type="ECO:0000313" key="7">
    <source>
        <dbReference type="Proteomes" id="UP000763557"/>
    </source>
</evidence>
<dbReference type="InterPro" id="IPR001647">
    <property type="entry name" value="HTH_TetR"/>
</dbReference>